<organism evidence="1 2">
    <name type="scientific">Amycolatopsis oliviviridis</name>
    <dbReference type="NCBI Taxonomy" id="1471590"/>
    <lineage>
        <taxon>Bacteria</taxon>
        <taxon>Bacillati</taxon>
        <taxon>Actinomycetota</taxon>
        <taxon>Actinomycetes</taxon>
        <taxon>Pseudonocardiales</taxon>
        <taxon>Pseudonocardiaceae</taxon>
        <taxon>Amycolatopsis</taxon>
    </lineage>
</organism>
<reference evidence="2" key="1">
    <citation type="journal article" date="2019" name="Int. J. Syst. Evol. Microbiol.">
        <title>The Global Catalogue of Microorganisms (GCM) 10K type strain sequencing project: providing services to taxonomists for standard genome sequencing and annotation.</title>
        <authorList>
            <consortium name="The Broad Institute Genomics Platform"/>
            <consortium name="The Broad Institute Genome Sequencing Center for Infectious Disease"/>
            <person name="Wu L."/>
            <person name="Ma J."/>
        </authorList>
    </citation>
    <scope>NUCLEOTIDE SEQUENCE [LARGE SCALE GENOMIC DNA]</scope>
    <source>
        <strain evidence="2">CGMCC 4.7683</strain>
    </source>
</reference>
<gene>
    <name evidence="1" type="ORF">GCM10017790_66860</name>
</gene>
<name>A0ABQ3M2C5_9PSEU</name>
<evidence type="ECO:0000313" key="1">
    <source>
        <dbReference type="EMBL" id="GHH31530.1"/>
    </source>
</evidence>
<proteinExistence type="predicted"/>
<dbReference type="RefSeq" id="WP_191258397.1">
    <property type="nucleotide sequence ID" value="NZ_BNAY01000009.1"/>
</dbReference>
<dbReference type="EMBL" id="BNAY01000009">
    <property type="protein sequence ID" value="GHH31530.1"/>
    <property type="molecule type" value="Genomic_DNA"/>
</dbReference>
<keyword evidence="2" id="KW-1185">Reference proteome</keyword>
<evidence type="ECO:0000313" key="2">
    <source>
        <dbReference type="Proteomes" id="UP000635387"/>
    </source>
</evidence>
<protein>
    <recommendedName>
        <fullName evidence="3">Peptidoglycan-binding protein</fullName>
    </recommendedName>
</protein>
<accession>A0ABQ3M2C5</accession>
<evidence type="ECO:0008006" key="3">
    <source>
        <dbReference type="Google" id="ProtNLM"/>
    </source>
</evidence>
<dbReference type="Proteomes" id="UP000635387">
    <property type="component" value="Unassembled WGS sequence"/>
</dbReference>
<comment type="caution">
    <text evidence="1">The sequence shown here is derived from an EMBL/GenBank/DDBJ whole genome shotgun (WGS) entry which is preliminary data.</text>
</comment>
<sequence>MPKPPTNLNNYRGILPYSSEIFGIYQPLLGWKSARIGARVEQAALVRSAALLNNVGDRVAPVVEAKFTPAERKVEVTKLDAGSVNAGTALSGIVTAAVRGTLPPKAEYTPAIWSQVLSPDRLRATLDGPVKQRAVALYTELTTPSGPHIMDTGSAEKATRALLNRESQVTGLLTQLRDRELHDQLKHMFYDSLASPVDPLWSGLTGADPFETLDPTSQLDRVGLSPVGLAHLFRQYFSEFDTFLGQPVGHVWVAPGSTVELIEVHTRRLLQEETLERSTESTVRVEKAVALQDELSDAVKEDNRSGTKFGANVAANQHWGWGSADESASFSLENTQQRAREQIHTIKRDQSEKLTTEIKQNFKSTFRTVTETTDTSTKRYVLTNTSDDLVNYELRRKMRQVGVQVQDIGSYLCWQTYVDDPAEEIGLAKMVHVGAPPDLSKVVQPEMIVPPQPFSSDSDLTIPFLSNDGAAKDDTFEHGSETSLGLFDGTNHIVADFPQGPYRCPQPGFKLTAVSLDPQGADAKLSVREIAESPSGSGDWKFTVHLDHVNFNDRDSLPVKAKLGWTPVFDQKVIDAENAKRIALFTERERDAAQQAFVGAARDRIKLASRITKRKFEDLREEERIVVYRKLIQEMLTPKTLVPQPDKHTQHVVAELIDSIFDVDKMLYFVAPEWWRPRLHRAHQQLGSTQPVSDPNGQKIEYHNGIPRESIGAWGEADSREDSYYITEESEPARLGSSLGWLLQLDGDDQRNAFLNAPWVKAVMPIRPGKEKAALNWLKHVEGTGTIGENDLYLGPEPEWRGKTVFEVLAILAARVAAKHREGITTKGFTDPLDDRSTVRATPVDRVYEHGFNPLPNGFRSNATENFELFDQWVEILPTDQVVAVPVRYDPKTGRQI</sequence>